<evidence type="ECO:0000313" key="3">
    <source>
        <dbReference type="Proteomes" id="UP000622797"/>
    </source>
</evidence>
<reference evidence="2" key="2">
    <citation type="submission" date="2020-05" db="EMBL/GenBank/DDBJ databases">
        <authorList>
            <person name="Kim H.-S."/>
            <person name="Proctor R.H."/>
            <person name="Brown D.W."/>
        </authorList>
    </citation>
    <scope>NUCLEOTIDE SEQUENCE</scope>
    <source>
        <strain evidence="2">NRRL 20472</strain>
    </source>
</reference>
<sequence>MCKSSPRGFLSATRYEFENDQADDILRTAAYRRDDYCRSVIWFPPEDHSDILSSIATPFRRISTAPYNFFYKLPLLVFEHLLLYLDMKSAFNLRQACLNSRERVDLSKEYKRITTYGLNVFCALLRTRFADRISIADFHRELVTKPCSVCGKLAGFINLLTWKRSCFKCLREASETQLQLKDWVEDSLQMTENERSQLTILESLPGRYGLYNDPFLERHLLVSTQQAKDVVRSRGENKFRYPNTGPMQNLDFLGTCALPHFDNKAGRADHGVSCAGCLLAMQKGIITKSQAVKQRDKVYDREEFLKHFRRCKQAQLLWESSDGGTKEPEELPDTAKVGGYYNTVGLGVTREGFRRLVGDIRD</sequence>
<dbReference type="OrthoDB" id="2687876at2759"/>
<dbReference type="Proteomes" id="UP000622797">
    <property type="component" value="Unassembled WGS sequence"/>
</dbReference>
<keyword evidence="3" id="KW-1185">Reference proteome</keyword>
<organism evidence="2 3">
    <name type="scientific">Fusarium sarcochroum</name>
    <dbReference type="NCBI Taxonomy" id="1208366"/>
    <lineage>
        <taxon>Eukaryota</taxon>
        <taxon>Fungi</taxon>
        <taxon>Dikarya</taxon>
        <taxon>Ascomycota</taxon>
        <taxon>Pezizomycotina</taxon>
        <taxon>Sordariomycetes</taxon>
        <taxon>Hypocreomycetidae</taxon>
        <taxon>Hypocreales</taxon>
        <taxon>Nectriaceae</taxon>
        <taxon>Fusarium</taxon>
        <taxon>Fusarium lateritium species complex</taxon>
    </lineage>
</organism>
<dbReference type="EMBL" id="JABEXW010000337">
    <property type="protein sequence ID" value="KAF4965617.1"/>
    <property type="molecule type" value="Genomic_DNA"/>
</dbReference>
<reference evidence="2" key="1">
    <citation type="journal article" date="2020" name="BMC Genomics">
        <title>Correction to: Identification and distribution of gene clusters required for synthesis of sphingolipid metabolism inhibitors in diverse species of the filamentous fungus Fusarium.</title>
        <authorList>
            <person name="Kim H.S."/>
            <person name="Lohmar J.M."/>
            <person name="Busman M."/>
            <person name="Brown D.W."/>
            <person name="Naumann T.A."/>
            <person name="Divon H.H."/>
            <person name="Lysoe E."/>
            <person name="Uhlig S."/>
            <person name="Proctor R.H."/>
        </authorList>
    </citation>
    <scope>NUCLEOTIDE SEQUENCE</scope>
    <source>
        <strain evidence="2">NRRL 20472</strain>
    </source>
</reference>
<accession>A0A8H4TX21</accession>
<evidence type="ECO:0000313" key="2">
    <source>
        <dbReference type="EMBL" id="KAF4965617.1"/>
    </source>
</evidence>
<gene>
    <name evidence="2" type="ORF">FSARC_6604</name>
</gene>
<dbReference type="AlphaFoldDB" id="A0A8H4TX21"/>
<name>A0A8H4TX21_9HYPO</name>
<proteinExistence type="predicted"/>
<dbReference type="InterPro" id="IPR001810">
    <property type="entry name" value="F-box_dom"/>
</dbReference>
<evidence type="ECO:0000259" key="1">
    <source>
        <dbReference type="PROSITE" id="PS50181"/>
    </source>
</evidence>
<protein>
    <recommendedName>
        <fullName evidence="1">F-box domain-containing protein</fullName>
    </recommendedName>
</protein>
<dbReference type="PROSITE" id="PS50181">
    <property type="entry name" value="FBOX"/>
    <property type="match status" value="1"/>
</dbReference>
<comment type="caution">
    <text evidence="2">The sequence shown here is derived from an EMBL/GenBank/DDBJ whole genome shotgun (WGS) entry which is preliminary data.</text>
</comment>
<feature type="domain" description="F-box" evidence="1">
    <location>
        <begin position="67"/>
        <end position="113"/>
    </location>
</feature>